<dbReference type="Proteomes" id="UP001186944">
    <property type="component" value="Unassembled WGS sequence"/>
</dbReference>
<dbReference type="GO" id="GO:0004364">
    <property type="term" value="F:glutathione transferase activity"/>
    <property type="evidence" value="ECO:0007669"/>
    <property type="project" value="UniProtKB-EC"/>
</dbReference>
<dbReference type="EMBL" id="VSWD01000005">
    <property type="protein sequence ID" value="KAK3103164.1"/>
    <property type="molecule type" value="Genomic_DNA"/>
</dbReference>
<comment type="similarity">
    <text evidence="3">Belongs to the GST superfamily. Mu family.</text>
</comment>
<comment type="caution">
    <text evidence="9">The sequence shown here is derived from an EMBL/GenBank/DDBJ whole genome shotgun (WGS) entry which is preliminary data.</text>
</comment>
<dbReference type="InterPro" id="IPR004046">
    <property type="entry name" value="GST_C"/>
</dbReference>
<dbReference type="Gene3D" id="1.20.1050.130">
    <property type="match status" value="1"/>
</dbReference>
<evidence type="ECO:0000256" key="1">
    <source>
        <dbReference type="ARBA" id="ARBA00002446"/>
    </source>
</evidence>
<dbReference type="EC" id="2.5.1.18" evidence="5"/>
<organism evidence="9 10">
    <name type="scientific">Pinctada imbricata</name>
    <name type="common">Atlantic pearl-oyster</name>
    <name type="synonym">Pinctada martensii</name>
    <dbReference type="NCBI Taxonomy" id="66713"/>
    <lineage>
        <taxon>Eukaryota</taxon>
        <taxon>Metazoa</taxon>
        <taxon>Spiralia</taxon>
        <taxon>Lophotrochozoa</taxon>
        <taxon>Mollusca</taxon>
        <taxon>Bivalvia</taxon>
        <taxon>Autobranchia</taxon>
        <taxon>Pteriomorphia</taxon>
        <taxon>Pterioida</taxon>
        <taxon>Pterioidea</taxon>
        <taxon>Pteriidae</taxon>
        <taxon>Pinctada</taxon>
    </lineage>
</organism>
<dbReference type="InterPro" id="IPR050213">
    <property type="entry name" value="GST_superfamily"/>
</dbReference>
<evidence type="ECO:0000256" key="7">
    <source>
        <dbReference type="ARBA" id="ARBA00047960"/>
    </source>
</evidence>
<keyword evidence="6" id="KW-0808">Transferase</keyword>
<comment type="catalytic activity">
    <reaction evidence="7">
        <text>RX + glutathione = an S-substituted glutathione + a halide anion + H(+)</text>
        <dbReference type="Rhea" id="RHEA:16437"/>
        <dbReference type="ChEBI" id="CHEBI:15378"/>
        <dbReference type="ChEBI" id="CHEBI:16042"/>
        <dbReference type="ChEBI" id="CHEBI:17792"/>
        <dbReference type="ChEBI" id="CHEBI:57925"/>
        <dbReference type="ChEBI" id="CHEBI:90779"/>
        <dbReference type="EC" id="2.5.1.18"/>
    </reaction>
</comment>
<protein>
    <recommendedName>
        <fullName evidence="5">glutathione transferase</fullName>
        <ecNumber evidence="5">2.5.1.18</ecNumber>
    </recommendedName>
</protein>
<evidence type="ECO:0000256" key="5">
    <source>
        <dbReference type="ARBA" id="ARBA00012452"/>
    </source>
</evidence>
<dbReference type="GO" id="GO:0006749">
    <property type="term" value="P:glutathione metabolic process"/>
    <property type="evidence" value="ECO:0007669"/>
    <property type="project" value="TreeGrafter"/>
</dbReference>
<comment type="subunit">
    <text evidence="4">Homodimer.</text>
</comment>
<dbReference type="PANTHER" id="PTHR11571:SF222">
    <property type="entry name" value="GLUTATHIONE TRANSFERASE"/>
    <property type="match status" value="1"/>
</dbReference>
<proteinExistence type="inferred from homology"/>
<gene>
    <name evidence="9" type="ORF">FSP39_016938</name>
</gene>
<dbReference type="AlphaFoldDB" id="A0AA88YPQ0"/>
<feature type="domain" description="GST C-terminal" evidence="8">
    <location>
        <begin position="78"/>
        <end position="196"/>
    </location>
</feature>
<keyword evidence="10" id="KW-1185">Reference proteome</keyword>
<evidence type="ECO:0000256" key="3">
    <source>
        <dbReference type="ARBA" id="ARBA00005861"/>
    </source>
</evidence>
<comment type="function">
    <text evidence="1">GST isoenzymes appear to play a central role in the parasite detoxification system. Other functions are also suspected including a role in increasing the solubility of haematin in the parasite gut.</text>
</comment>
<evidence type="ECO:0000313" key="10">
    <source>
        <dbReference type="Proteomes" id="UP001186944"/>
    </source>
</evidence>
<evidence type="ECO:0000256" key="4">
    <source>
        <dbReference type="ARBA" id="ARBA00011738"/>
    </source>
</evidence>
<name>A0AA88YPQ0_PINIB</name>
<reference evidence="9" key="1">
    <citation type="submission" date="2019-08" db="EMBL/GenBank/DDBJ databases">
        <title>The improved chromosome-level genome for the pearl oyster Pinctada fucata martensii using PacBio sequencing and Hi-C.</title>
        <authorList>
            <person name="Zheng Z."/>
        </authorList>
    </citation>
    <scope>NUCLEOTIDE SEQUENCE</scope>
    <source>
        <strain evidence="9">ZZ-2019</strain>
        <tissue evidence="9">Adductor muscle</tissue>
    </source>
</reference>
<dbReference type="FunFam" id="1.20.1050.10:FF:000003">
    <property type="entry name" value="Glutathione S-transferase 2"/>
    <property type="match status" value="1"/>
</dbReference>
<accession>A0AA88YPQ0</accession>
<evidence type="ECO:0000256" key="6">
    <source>
        <dbReference type="ARBA" id="ARBA00022679"/>
    </source>
</evidence>
<dbReference type="SUPFAM" id="SSF47616">
    <property type="entry name" value="GST C-terminal domain-like"/>
    <property type="match status" value="1"/>
</dbReference>
<evidence type="ECO:0000313" key="9">
    <source>
        <dbReference type="EMBL" id="KAK3103164.1"/>
    </source>
</evidence>
<evidence type="ECO:0000259" key="8">
    <source>
        <dbReference type="PROSITE" id="PS50405"/>
    </source>
</evidence>
<comment type="function">
    <text evidence="2">Conjugation of reduced glutathione to a wide number of exogenous and endogenous hydrophobic electrophiles.</text>
</comment>
<dbReference type="InterPro" id="IPR036282">
    <property type="entry name" value="Glutathione-S-Trfase_C_sf"/>
</dbReference>
<dbReference type="PANTHER" id="PTHR11571">
    <property type="entry name" value="GLUTATHIONE S-TRANSFERASE"/>
    <property type="match status" value="1"/>
</dbReference>
<dbReference type="PROSITE" id="PS50405">
    <property type="entry name" value="GST_CTER"/>
    <property type="match status" value="1"/>
</dbReference>
<dbReference type="Pfam" id="PF14497">
    <property type="entry name" value="GST_C_3"/>
    <property type="match status" value="1"/>
</dbReference>
<dbReference type="InterPro" id="IPR010987">
    <property type="entry name" value="Glutathione-S-Trfase_C-like"/>
</dbReference>
<sequence length="207" mass="24314">MMLENSRCFRDSIVDLTYSKDYLLHASFLTFVSESQTRESPNGKQNLENVYNDKIYLQSSRSESPMKMRSGAGEIGKTEEEKTACDLMLENSRCFRDGVVDVVFNQNYENIKDDYFKKIRSELDSYEKFLDDKPWFAGDSITACDFQMYEFLDQLKMMKPGVLDDYPKLQALTERFEDLPRIKAYMASDRFQKRPVNNPYYGWIGDK</sequence>
<evidence type="ECO:0000256" key="2">
    <source>
        <dbReference type="ARBA" id="ARBA00003701"/>
    </source>
</evidence>